<reference evidence="2 3" key="1">
    <citation type="submission" date="2022-03" db="EMBL/GenBank/DDBJ databases">
        <authorList>
            <person name="Nunn A."/>
            <person name="Chopra R."/>
            <person name="Nunn A."/>
            <person name="Contreras Garrido A."/>
        </authorList>
    </citation>
    <scope>NUCLEOTIDE SEQUENCE [LARGE SCALE GENOMIC DNA]</scope>
</reference>
<feature type="region of interest" description="Disordered" evidence="1">
    <location>
        <begin position="1"/>
        <end position="56"/>
    </location>
</feature>
<evidence type="ECO:0000256" key="1">
    <source>
        <dbReference type="SAM" id="MobiDB-lite"/>
    </source>
</evidence>
<sequence>MEVDRNQDHEDYDKEDIDETPSSDLISMTEKKEEKEEEEEEKGEEEITVDSSGSVTNVTSPLNKGQYWIPTPAQILIGPTQFPCPLLLQDFQTDTTTFRWGFMFSAPRRLYLPRRCKCKTGEIMIFVKKEESKTHLTHYILSKSPDTVVALASRGLSIMAWLLLFNCELYREIIKNLTGWKE</sequence>
<evidence type="ECO:0000313" key="2">
    <source>
        <dbReference type="EMBL" id="CAH2075759.1"/>
    </source>
</evidence>
<comment type="caution">
    <text evidence="2">The sequence shown here is derived from an EMBL/GenBank/DDBJ whole genome shotgun (WGS) entry which is preliminary data.</text>
</comment>
<feature type="compositionally biased region" description="Basic and acidic residues" evidence="1">
    <location>
        <begin position="1"/>
        <end position="12"/>
    </location>
</feature>
<feature type="non-terminal residue" evidence="2">
    <location>
        <position position="182"/>
    </location>
</feature>
<gene>
    <name evidence="2" type="ORF">TAV2_LOCUS22460</name>
</gene>
<name>A0AAU9T1S4_THLAR</name>
<evidence type="ECO:0000313" key="3">
    <source>
        <dbReference type="Proteomes" id="UP000836841"/>
    </source>
</evidence>
<dbReference type="Proteomes" id="UP000836841">
    <property type="component" value="Unassembled WGS sequence"/>
</dbReference>
<protein>
    <submittedName>
        <fullName evidence="2">Uncharacterized protein</fullName>
    </submittedName>
</protein>
<keyword evidence="3" id="KW-1185">Reference proteome</keyword>
<feature type="compositionally biased region" description="Acidic residues" evidence="1">
    <location>
        <begin position="35"/>
        <end position="48"/>
    </location>
</feature>
<dbReference type="AlphaFoldDB" id="A0AAU9T1S4"/>
<organism evidence="2 3">
    <name type="scientific">Thlaspi arvense</name>
    <name type="common">Field penny-cress</name>
    <dbReference type="NCBI Taxonomy" id="13288"/>
    <lineage>
        <taxon>Eukaryota</taxon>
        <taxon>Viridiplantae</taxon>
        <taxon>Streptophyta</taxon>
        <taxon>Embryophyta</taxon>
        <taxon>Tracheophyta</taxon>
        <taxon>Spermatophyta</taxon>
        <taxon>Magnoliopsida</taxon>
        <taxon>eudicotyledons</taxon>
        <taxon>Gunneridae</taxon>
        <taxon>Pentapetalae</taxon>
        <taxon>rosids</taxon>
        <taxon>malvids</taxon>
        <taxon>Brassicales</taxon>
        <taxon>Brassicaceae</taxon>
        <taxon>Thlaspideae</taxon>
        <taxon>Thlaspi</taxon>
    </lineage>
</organism>
<proteinExistence type="predicted"/>
<dbReference type="EMBL" id="CAJVSB020000881">
    <property type="protein sequence ID" value="CAH2075759.1"/>
    <property type="molecule type" value="Genomic_DNA"/>
</dbReference>
<accession>A0AAU9T1S4</accession>